<organism evidence="1 2">
    <name type="scientific">Melipona bicolor</name>
    <dbReference type="NCBI Taxonomy" id="60889"/>
    <lineage>
        <taxon>Eukaryota</taxon>
        <taxon>Metazoa</taxon>
        <taxon>Ecdysozoa</taxon>
        <taxon>Arthropoda</taxon>
        <taxon>Hexapoda</taxon>
        <taxon>Insecta</taxon>
        <taxon>Pterygota</taxon>
        <taxon>Neoptera</taxon>
        <taxon>Endopterygota</taxon>
        <taxon>Hymenoptera</taxon>
        <taxon>Apocrita</taxon>
        <taxon>Aculeata</taxon>
        <taxon>Apoidea</taxon>
        <taxon>Anthophila</taxon>
        <taxon>Apidae</taxon>
        <taxon>Melipona</taxon>
    </lineage>
</organism>
<gene>
    <name evidence="1" type="ORF">K0M31_011991</name>
</gene>
<keyword evidence="2" id="KW-1185">Reference proteome</keyword>
<protein>
    <submittedName>
        <fullName evidence="1">Uncharacterized protein</fullName>
    </submittedName>
</protein>
<dbReference type="AlphaFoldDB" id="A0AA40KVJ2"/>
<dbReference type="EMBL" id="JAHYIQ010000003">
    <property type="protein sequence ID" value="KAK1134209.1"/>
    <property type="molecule type" value="Genomic_DNA"/>
</dbReference>
<sequence length="85" mass="9899">MKTRYNVDTMFSRKSCSEKMLDVTVYRDPREIRHPYLFASCAGQQMQVETSVKIDATVAYADSTNYRSKIWDAVVKINLWLATVR</sequence>
<evidence type="ECO:0000313" key="1">
    <source>
        <dbReference type="EMBL" id="KAK1134209.1"/>
    </source>
</evidence>
<accession>A0AA40KVJ2</accession>
<reference evidence="1" key="1">
    <citation type="submission" date="2021-10" db="EMBL/GenBank/DDBJ databases">
        <title>Melipona bicolor Genome sequencing and assembly.</title>
        <authorList>
            <person name="Araujo N.S."/>
            <person name="Arias M.C."/>
        </authorList>
    </citation>
    <scope>NUCLEOTIDE SEQUENCE</scope>
    <source>
        <strain evidence="1">USP_2M_L1-L4_2017</strain>
        <tissue evidence="1">Whole body</tissue>
    </source>
</reference>
<comment type="caution">
    <text evidence="1">The sequence shown here is derived from an EMBL/GenBank/DDBJ whole genome shotgun (WGS) entry which is preliminary data.</text>
</comment>
<name>A0AA40KVJ2_9HYME</name>
<evidence type="ECO:0000313" key="2">
    <source>
        <dbReference type="Proteomes" id="UP001177670"/>
    </source>
</evidence>
<proteinExistence type="predicted"/>
<dbReference type="Proteomes" id="UP001177670">
    <property type="component" value="Unassembled WGS sequence"/>
</dbReference>